<comment type="caution">
    <text evidence="1">The sequence shown here is derived from an EMBL/GenBank/DDBJ whole genome shotgun (WGS) entry which is preliminary data.</text>
</comment>
<organism evidence="1 2">
    <name type="scientific">Sulfobacillus harzensis</name>
    <dbReference type="NCBI Taxonomy" id="2729629"/>
    <lineage>
        <taxon>Bacteria</taxon>
        <taxon>Bacillati</taxon>
        <taxon>Bacillota</taxon>
        <taxon>Clostridia</taxon>
        <taxon>Eubacteriales</taxon>
        <taxon>Clostridiales Family XVII. Incertae Sedis</taxon>
        <taxon>Sulfobacillus</taxon>
    </lineage>
</organism>
<proteinExistence type="predicted"/>
<evidence type="ECO:0000313" key="1">
    <source>
        <dbReference type="EMBL" id="NMP25198.1"/>
    </source>
</evidence>
<protein>
    <recommendedName>
        <fullName evidence="3">Helix-turn-helix domain-containing protein</fullName>
    </recommendedName>
</protein>
<dbReference type="AlphaFoldDB" id="A0A7Y0L8Y7"/>
<accession>A0A7Y0L8Y7</accession>
<evidence type="ECO:0008006" key="3">
    <source>
        <dbReference type="Google" id="ProtNLM"/>
    </source>
</evidence>
<keyword evidence="2" id="KW-1185">Reference proteome</keyword>
<sequence length="62" mass="7230">MAMRQRNWTTAEVQALTDYRRDGYTLAEIAVKLNRSRDSVRAKARELGLPRPRIDRDAWRGA</sequence>
<dbReference type="RefSeq" id="WP_169103381.1">
    <property type="nucleotide sequence ID" value="NZ_JABBVZ010000306.1"/>
</dbReference>
<name>A0A7Y0L8Y7_9FIRM</name>
<dbReference type="Gene3D" id="1.10.10.60">
    <property type="entry name" value="Homeodomain-like"/>
    <property type="match status" value="1"/>
</dbReference>
<evidence type="ECO:0000313" key="2">
    <source>
        <dbReference type="Proteomes" id="UP000533476"/>
    </source>
</evidence>
<reference evidence="1 2" key="1">
    <citation type="submission" date="2020-04" db="EMBL/GenBank/DDBJ databases">
        <authorList>
            <person name="Zhang R."/>
            <person name="Schippers A."/>
        </authorList>
    </citation>
    <scope>NUCLEOTIDE SEQUENCE [LARGE SCALE GENOMIC DNA]</scope>
    <source>
        <strain evidence="1 2">DSM 109850</strain>
    </source>
</reference>
<dbReference type="EMBL" id="JABBVZ010000306">
    <property type="protein sequence ID" value="NMP25198.1"/>
    <property type="molecule type" value="Genomic_DNA"/>
</dbReference>
<gene>
    <name evidence="1" type="ORF">HIJ39_23180</name>
</gene>
<dbReference type="Proteomes" id="UP000533476">
    <property type="component" value="Unassembled WGS sequence"/>
</dbReference>